<evidence type="ECO:0000313" key="2">
    <source>
        <dbReference type="Proteomes" id="UP001620626"/>
    </source>
</evidence>
<name>A0ABD2KUB5_9BILA</name>
<accession>A0ABD2KUB5</accession>
<organism evidence="1 2">
    <name type="scientific">Heterodera trifolii</name>
    <dbReference type="NCBI Taxonomy" id="157864"/>
    <lineage>
        <taxon>Eukaryota</taxon>
        <taxon>Metazoa</taxon>
        <taxon>Ecdysozoa</taxon>
        <taxon>Nematoda</taxon>
        <taxon>Chromadorea</taxon>
        <taxon>Rhabditida</taxon>
        <taxon>Tylenchina</taxon>
        <taxon>Tylenchomorpha</taxon>
        <taxon>Tylenchoidea</taxon>
        <taxon>Heteroderidae</taxon>
        <taxon>Heteroderinae</taxon>
        <taxon>Heterodera</taxon>
    </lineage>
</organism>
<evidence type="ECO:0000313" key="1">
    <source>
        <dbReference type="EMBL" id="KAL3106287.1"/>
    </source>
</evidence>
<reference evidence="1 2" key="1">
    <citation type="submission" date="2024-10" db="EMBL/GenBank/DDBJ databases">
        <authorList>
            <person name="Kim D."/>
        </authorList>
    </citation>
    <scope>NUCLEOTIDE SEQUENCE [LARGE SCALE GENOMIC DNA]</scope>
    <source>
        <strain evidence="1">BH-2024</strain>
    </source>
</reference>
<protein>
    <submittedName>
        <fullName evidence="1">Uncharacterized protein</fullName>
    </submittedName>
</protein>
<sequence length="212" mass="24319">MWPLLKDGIRTTILRPGDLRRLRRFGYSSILSDCPSLRFVFSNRDVFPELPPDDSADATAGQAIAKWLCSPRPDGVPKVLKFCIEFNEEEWPSQINGLITAFSTASSRVNFIIVICNSSDYAFIVPFDLTNELTGQRTLKRAKNNQKILLIRCPISRDENKWTNWENEAIELNYKELWNKIHIAIVEEEIGEVLSMALPTQVISVNEWFRSV</sequence>
<dbReference type="AlphaFoldDB" id="A0ABD2KUB5"/>
<gene>
    <name evidence="1" type="ORF">niasHT_013830</name>
</gene>
<comment type="caution">
    <text evidence="1">The sequence shown here is derived from an EMBL/GenBank/DDBJ whole genome shotgun (WGS) entry which is preliminary data.</text>
</comment>
<keyword evidence="2" id="KW-1185">Reference proteome</keyword>
<proteinExistence type="predicted"/>
<dbReference type="EMBL" id="JBICBT010000658">
    <property type="protein sequence ID" value="KAL3106287.1"/>
    <property type="molecule type" value="Genomic_DNA"/>
</dbReference>
<dbReference type="Proteomes" id="UP001620626">
    <property type="component" value="Unassembled WGS sequence"/>
</dbReference>